<keyword evidence="8" id="KW-1185">Reference proteome</keyword>
<evidence type="ECO:0000256" key="3">
    <source>
        <dbReference type="ARBA" id="ARBA00023155"/>
    </source>
</evidence>
<keyword evidence="1" id="KW-0217">Developmental protein</keyword>
<dbReference type="PROSITE" id="PS50071">
    <property type="entry name" value="HOMEOBOX_2"/>
    <property type="match status" value="2"/>
</dbReference>
<feature type="domain" description="Homeobox" evidence="7">
    <location>
        <begin position="111"/>
        <end position="171"/>
    </location>
</feature>
<feature type="domain" description="Homeobox" evidence="7">
    <location>
        <begin position="3"/>
        <end position="63"/>
    </location>
</feature>
<dbReference type="GO" id="GO:0005634">
    <property type="term" value="C:nucleus"/>
    <property type="evidence" value="ECO:0007669"/>
    <property type="project" value="UniProtKB-SubCell"/>
</dbReference>
<dbReference type="SUPFAM" id="SSF46689">
    <property type="entry name" value="Homeodomain-like"/>
    <property type="match status" value="2"/>
</dbReference>
<keyword evidence="4 5" id="KW-0539">Nucleus</keyword>
<name>A0A1I8FWG9_9PLAT</name>
<dbReference type="AlphaFoldDB" id="A0A1I8FWG9"/>
<dbReference type="WBParaSite" id="maker-uti_cns_0000113-snap-gene-0.3-mRNA-1">
    <property type="protein sequence ID" value="maker-uti_cns_0000113-snap-gene-0.3-mRNA-1"/>
    <property type="gene ID" value="maker-uti_cns_0000113-snap-gene-0.3"/>
</dbReference>
<accession>A0A1I8FWG9</accession>
<evidence type="ECO:0000256" key="4">
    <source>
        <dbReference type="ARBA" id="ARBA00023242"/>
    </source>
</evidence>
<dbReference type="InterPro" id="IPR009057">
    <property type="entry name" value="Homeodomain-like_sf"/>
</dbReference>
<feature type="DNA-binding region" description="Homeobox" evidence="5">
    <location>
        <begin position="5"/>
        <end position="64"/>
    </location>
</feature>
<dbReference type="SMART" id="SM00389">
    <property type="entry name" value="HOX"/>
    <property type="match status" value="2"/>
</dbReference>
<keyword evidence="2 5" id="KW-0238">DNA-binding</keyword>
<dbReference type="GO" id="GO:0045944">
    <property type="term" value="P:positive regulation of transcription by RNA polymerase II"/>
    <property type="evidence" value="ECO:0007669"/>
    <property type="project" value="UniProtKB-ARBA"/>
</dbReference>
<evidence type="ECO:0000256" key="2">
    <source>
        <dbReference type="ARBA" id="ARBA00023125"/>
    </source>
</evidence>
<dbReference type="PANTHER" id="PTHR45664:SF12">
    <property type="entry name" value="PANCREAS_DUODENUM HOMEOBOX PROTEIN 1"/>
    <property type="match status" value="1"/>
</dbReference>
<dbReference type="InterPro" id="IPR020479">
    <property type="entry name" value="HD_metazoa"/>
</dbReference>
<proteinExistence type="predicted"/>
<dbReference type="InterPro" id="IPR017970">
    <property type="entry name" value="Homeobox_CS"/>
</dbReference>
<keyword evidence="3 5" id="KW-0371">Homeobox</keyword>
<evidence type="ECO:0000259" key="7">
    <source>
        <dbReference type="PROSITE" id="PS50071"/>
    </source>
</evidence>
<dbReference type="FunFam" id="1.10.10.60:FF:000176">
    <property type="entry name" value="pancreas/duodenum homeobox protein 1"/>
    <property type="match status" value="2"/>
</dbReference>
<dbReference type="Pfam" id="PF00046">
    <property type="entry name" value="Homeodomain"/>
    <property type="match status" value="2"/>
</dbReference>
<feature type="DNA-binding region" description="Homeobox" evidence="5">
    <location>
        <begin position="113"/>
        <end position="172"/>
    </location>
</feature>
<sequence length="192" mass="22818">DLGASKRVRTAYTNAQLVELEKEFHFNRYLCRPRRIELASSLNLTERQIKIWFQNRRMKFKKDQKVRDTELQARRMAMGSDLIKEAQLPDQGAQHLLDYGVGSTLCNHDLGASKRVRTAYTNAQLVELEKEFHFNRYLCRPRRIELASSLNLTERQIKIWFQNRRMKFKKDQKVRDTELQARRMAMGSDLIK</sequence>
<comment type="subcellular location">
    <subcellularLocation>
        <location evidence="5 6">Nucleus</location>
    </subcellularLocation>
</comment>
<evidence type="ECO:0000256" key="6">
    <source>
        <dbReference type="RuleBase" id="RU000682"/>
    </source>
</evidence>
<dbReference type="InterPro" id="IPR000047">
    <property type="entry name" value="HTH_motif"/>
</dbReference>
<evidence type="ECO:0000313" key="8">
    <source>
        <dbReference type="Proteomes" id="UP000095280"/>
    </source>
</evidence>
<dbReference type="Proteomes" id="UP000095280">
    <property type="component" value="Unplaced"/>
</dbReference>
<evidence type="ECO:0000313" key="9">
    <source>
        <dbReference type="WBParaSite" id="maker-uti_cns_0000113-snap-gene-0.3-mRNA-1"/>
    </source>
</evidence>
<dbReference type="PRINTS" id="PR00031">
    <property type="entry name" value="HTHREPRESSR"/>
</dbReference>
<dbReference type="InterPro" id="IPR001356">
    <property type="entry name" value="HD"/>
</dbReference>
<dbReference type="GO" id="GO:0048513">
    <property type="term" value="P:animal organ development"/>
    <property type="evidence" value="ECO:0007669"/>
    <property type="project" value="UniProtKB-ARBA"/>
</dbReference>
<dbReference type="PROSITE" id="PS00027">
    <property type="entry name" value="HOMEOBOX_1"/>
    <property type="match status" value="2"/>
</dbReference>
<dbReference type="CDD" id="cd00086">
    <property type="entry name" value="homeodomain"/>
    <property type="match status" value="2"/>
</dbReference>
<evidence type="ECO:0000256" key="5">
    <source>
        <dbReference type="PROSITE-ProRule" id="PRU00108"/>
    </source>
</evidence>
<reference evidence="9" key="1">
    <citation type="submission" date="2016-11" db="UniProtKB">
        <authorList>
            <consortium name="WormBaseParasite"/>
        </authorList>
    </citation>
    <scope>IDENTIFICATION</scope>
</reference>
<dbReference type="PANTHER" id="PTHR45664">
    <property type="entry name" value="PROTEIN ZERKNUELLT 1-RELATED"/>
    <property type="match status" value="1"/>
</dbReference>
<evidence type="ECO:0000256" key="1">
    <source>
        <dbReference type="ARBA" id="ARBA00022473"/>
    </source>
</evidence>
<organism evidence="8 9">
    <name type="scientific">Macrostomum lignano</name>
    <dbReference type="NCBI Taxonomy" id="282301"/>
    <lineage>
        <taxon>Eukaryota</taxon>
        <taxon>Metazoa</taxon>
        <taxon>Spiralia</taxon>
        <taxon>Lophotrochozoa</taxon>
        <taxon>Platyhelminthes</taxon>
        <taxon>Rhabditophora</taxon>
        <taxon>Macrostomorpha</taxon>
        <taxon>Macrostomida</taxon>
        <taxon>Macrostomidae</taxon>
        <taxon>Macrostomum</taxon>
    </lineage>
</organism>
<protein>
    <submittedName>
        <fullName evidence="9">Homeobox domain-containing protein</fullName>
    </submittedName>
</protein>
<dbReference type="Gene3D" id="1.10.10.60">
    <property type="entry name" value="Homeodomain-like"/>
    <property type="match status" value="2"/>
</dbReference>
<dbReference type="GO" id="GO:0000978">
    <property type="term" value="F:RNA polymerase II cis-regulatory region sequence-specific DNA binding"/>
    <property type="evidence" value="ECO:0007669"/>
    <property type="project" value="TreeGrafter"/>
</dbReference>
<dbReference type="PRINTS" id="PR00024">
    <property type="entry name" value="HOMEOBOX"/>
</dbReference>
<dbReference type="GO" id="GO:0000981">
    <property type="term" value="F:DNA-binding transcription factor activity, RNA polymerase II-specific"/>
    <property type="evidence" value="ECO:0007669"/>
    <property type="project" value="InterPro"/>
</dbReference>